<comment type="caution">
    <text evidence="2">The sequence shown here is derived from an EMBL/GenBank/DDBJ whole genome shotgun (WGS) entry which is preliminary data.</text>
</comment>
<dbReference type="Pfam" id="PF07603">
    <property type="entry name" value="Lcl_C"/>
    <property type="match status" value="1"/>
</dbReference>
<evidence type="ECO:0000313" key="2">
    <source>
        <dbReference type="EMBL" id="PRH82606.1"/>
    </source>
</evidence>
<dbReference type="Proteomes" id="UP000241736">
    <property type="component" value="Unassembled WGS sequence"/>
</dbReference>
<gene>
    <name evidence="2" type="ORF">C6N40_06435</name>
</gene>
<accession>A0A2P6M9C5</accession>
<reference evidence="2 3" key="1">
    <citation type="submission" date="2018-03" db="EMBL/GenBank/DDBJ databases">
        <title>Arenimonas caeni sp. nov., isolated from activated sludge.</title>
        <authorList>
            <person name="Liu H."/>
        </authorList>
    </citation>
    <scope>NUCLEOTIDE SEQUENCE [LARGE SCALE GENOMIC DNA]</scope>
    <source>
        <strain evidence="3">z29</strain>
    </source>
</reference>
<evidence type="ECO:0000259" key="1">
    <source>
        <dbReference type="Pfam" id="PF07603"/>
    </source>
</evidence>
<protein>
    <recommendedName>
        <fullName evidence="1">Lcl C-terminal domain-containing protein</fullName>
    </recommendedName>
</protein>
<feature type="domain" description="Lcl C-terminal" evidence="1">
    <location>
        <begin position="40"/>
        <end position="93"/>
    </location>
</feature>
<organism evidence="2 3">
    <name type="scientific">Arenimonas caeni</name>
    <dbReference type="NCBI Taxonomy" id="2058085"/>
    <lineage>
        <taxon>Bacteria</taxon>
        <taxon>Pseudomonadati</taxon>
        <taxon>Pseudomonadota</taxon>
        <taxon>Gammaproteobacteria</taxon>
        <taxon>Lysobacterales</taxon>
        <taxon>Lysobacteraceae</taxon>
        <taxon>Arenimonas</taxon>
    </lineage>
</organism>
<name>A0A2P6M9C5_9GAMM</name>
<dbReference type="InterPro" id="IPR011460">
    <property type="entry name" value="Lcl_C"/>
</dbReference>
<sequence>MSRFTPLNAQLQPVQDGEEVVAELDTQQNLIIALPNVEFEKLQTFDKAKQMCADLRVGGHADWRLPTVAEAFACVDHTRYSPATQSQAFASTVGDW</sequence>
<dbReference type="AlphaFoldDB" id="A0A2P6M9C5"/>
<proteinExistence type="predicted"/>
<feature type="non-terminal residue" evidence="2">
    <location>
        <position position="96"/>
    </location>
</feature>
<keyword evidence="3" id="KW-1185">Reference proteome</keyword>
<dbReference type="EMBL" id="PVLF01000006">
    <property type="protein sequence ID" value="PRH82606.1"/>
    <property type="molecule type" value="Genomic_DNA"/>
</dbReference>
<evidence type="ECO:0000313" key="3">
    <source>
        <dbReference type="Proteomes" id="UP000241736"/>
    </source>
</evidence>